<dbReference type="Pfam" id="PF03360">
    <property type="entry name" value="Glyco_transf_43"/>
    <property type="match status" value="1"/>
</dbReference>
<evidence type="ECO:0000256" key="7">
    <source>
        <dbReference type="ARBA" id="ARBA00022989"/>
    </source>
</evidence>
<evidence type="ECO:0000256" key="1">
    <source>
        <dbReference type="ARBA" id="ARBA00004606"/>
    </source>
</evidence>
<comment type="subcellular location">
    <subcellularLocation>
        <location evidence="11">Golgi apparatus membrane</location>
        <topology evidence="11">Single-pass type II membrane protein</topology>
    </subcellularLocation>
    <subcellularLocation>
        <location evidence="1">Membrane</location>
        <topology evidence="1">Single-pass type II membrane protein</topology>
    </subcellularLocation>
</comment>
<gene>
    <name evidence="14" type="primary">LOC100200928</name>
</gene>
<reference evidence="14" key="1">
    <citation type="submission" date="2025-08" db="UniProtKB">
        <authorList>
            <consortium name="RefSeq"/>
        </authorList>
    </citation>
    <scope>IDENTIFICATION</scope>
</reference>
<dbReference type="EC" id="2.4.1.135" evidence="3 11"/>
<evidence type="ECO:0000256" key="9">
    <source>
        <dbReference type="ARBA" id="ARBA00023180"/>
    </source>
</evidence>
<keyword evidence="7 11" id="KW-1133">Transmembrane helix</keyword>
<dbReference type="PANTHER" id="PTHR10896">
    <property type="entry name" value="GALACTOSYLGALACTOSYLXYLOSYLPROTEIN 3-BETA-GLUCURONOSYLTRANSFERASE BETA-1,3-GLUCURONYLTRANSFERASE"/>
    <property type="match status" value="1"/>
</dbReference>
<evidence type="ECO:0000256" key="6">
    <source>
        <dbReference type="ARBA" id="ARBA00022968"/>
    </source>
</evidence>
<evidence type="ECO:0000256" key="12">
    <source>
        <dbReference type="SAM" id="Coils"/>
    </source>
</evidence>
<dbReference type="PANTHER" id="PTHR10896:SF65">
    <property type="entry name" value="GALACTOSYLGALACTOSYLXYLOSYLPROTEIN 3-BETA-GLUCURONOSYLTRANSFERASE 3"/>
    <property type="match status" value="1"/>
</dbReference>
<comment type="similarity">
    <text evidence="2 11">Belongs to the glycosyltransferase 43 family.</text>
</comment>
<comment type="catalytic activity">
    <reaction evidence="10 11">
        <text>3-O-(beta-D-galactosyl-(1-&gt;3)-beta-D-galactosyl-(1-&gt;4)-beta-D-xylosyl)-L-seryl-[protein] + UDP-alpha-D-glucuronate = 3-O-(beta-D-GlcA-(1-&gt;3)-beta-D-Gal-(1-&gt;3)-beta-D-Gal-(1-&gt;4)-beta-D-Xyl)-L-seryl-[protein] + UDP + H(+)</text>
        <dbReference type="Rhea" id="RHEA:24168"/>
        <dbReference type="Rhea" id="RHEA-COMP:12571"/>
        <dbReference type="Rhea" id="RHEA-COMP:12573"/>
        <dbReference type="ChEBI" id="CHEBI:15378"/>
        <dbReference type="ChEBI" id="CHEBI:58052"/>
        <dbReference type="ChEBI" id="CHEBI:58223"/>
        <dbReference type="ChEBI" id="CHEBI:132090"/>
        <dbReference type="ChEBI" id="CHEBI:132093"/>
        <dbReference type="EC" id="2.4.1.135"/>
    </reaction>
</comment>
<keyword evidence="11" id="KW-0333">Golgi apparatus</keyword>
<comment type="pathway">
    <text evidence="11">Protein modification; protein glycosylation.</text>
</comment>
<evidence type="ECO:0000256" key="10">
    <source>
        <dbReference type="ARBA" id="ARBA00047979"/>
    </source>
</evidence>
<evidence type="ECO:0000313" key="13">
    <source>
        <dbReference type="Proteomes" id="UP001652625"/>
    </source>
</evidence>
<dbReference type="InterPro" id="IPR029044">
    <property type="entry name" value="Nucleotide-diphossugar_trans"/>
</dbReference>
<sequence>MPLRRNVITAFIWIAIVSVIAVHLIWNGPHEPSKLFSQQSITQLKTILKRSESDKNSNHGNDERTMETLVTDYNSKSDLINHVNGQFINNASFLSEIKQLKNEIDIREKKIQKLKDQNQKLIDKEKQFKNLARRLAVKLKGKESGTLPKLDSSIPWIFSITPTNPRYTQKAELIRLSQTLQHVTNFHWILVEDSKFRTNLVSKLLQESGLSFTHLNVRTSWQMQKKKGERYNKHHRGVEQRNAGLKWLRENVNPKKTPGVVYFMDDDNTYHKKIFDEMRWTHHVSVWPVGLSGAARWAGPVVSNGKVTNFHTNWAPDRSFPLDMAGFAVNLNLLLKEKPTVVFDINAKRGYLEPTFLESITTIDQLEPLANNCTEVLVWHTRTEVPVVSIKGERELIKLGKPSNPSIEV</sequence>
<dbReference type="CDD" id="cd00218">
    <property type="entry name" value="GlcAT-I"/>
    <property type="match status" value="1"/>
</dbReference>
<dbReference type="Proteomes" id="UP001652625">
    <property type="component" value="Chromosome 04"/>
</dbReference>
<keyword evidence="6 11" id="KW-0735">Signal-anchor</keyword>
<evidence type="ECO:0000313" key="14">
    <source>
        <dbReference type="RefSeq" id="XP_065652486.1"/>
    </source>
</evidence>
<accession>A0ABM4BTI9</accession>
<keyword evidence="4 11" id="KW-0808">Transferase</keyword>
<dbReference type="InterPro" id="IPR005027">
    <property type="entry name" value="Glyco_trans_43"/>
</dbReference>
<dbReference type="RefSeq" id="XP_065652486.1">
    <property type="nucleotide sequence ID" value="XM_065796414.1"/>
</dbReference>
<evidence type="ECO:0000256" key="4">
    <source>
        <dbReference type="ARBA" id="ARBA00022679"/>
    </source>
</evidence>
<organism evidence="13 14">
    <name type="scientific">Hydra vulgaris</name>
    <name type="common">Hydra</name>
    <name type="synonym">Hydra attenuata</name>
    <dbReference type="NCBI Taxonomy" id="6087"/>
    <lineage>
        <taxon>Eukaryota</taxon>
        <taxon>Metazoa</taxon>
        <taxon>Cnidaria</taxon>
        <taxon>Hydrozoa</taxon>
        <taxon>Hydroidolina</taxon>
        <taxon>Anthoathecata</taxon>
        <taxon>Aplanulata</taxon>
        <taxon>Hydridae</taxon>
        <taxon>Hydra</taxon>
    </lineage>
</organism>
<name>A0ABM4BTI9_HYDVU</name>
<keyword evidence="11" id="KW-0464">Manganese</keyword>
<feature type="coiled-coil region" evidence="12">
    <location>
        <begin position="90"/>
        <end position="134"/>
    </location>
</feature>
<keyword evidence="12" id="KW-0175">Coiled coil</keyword>
<evidence type="ECO:0000256" key="5">
    <source>
        <dbReference type="ARBA" id="ARBA00022692"/>
    </source>
</evidence>
<proteinExistence type="inferred from homology"/>
<evidence type="ECO:0000256" key="8">
    <source>
        <dbReference type="ARBA" id="ARBA00023136"/>
    </source>
</evidence>
<keyword evidence="8 11" id="KW-0472">Membrane</keyword>
<comment type="cofactor">
    <cofactor evidence="11">
        <name>Mn(2+)</name>
        <dbReference type="ChEBI" id="CHEBI:29035"/>
    </cofactor>
</comment>
<dbReference type="SUPFAM" id="SSF53448">
    <property type="entry name" value="Nucleotide-diphospho-sugar transferases"/>
    <property type="match status" value="1"/>
</dbReference>
<evidence type="ECO:0000256" key="3">
    <source>
        <dbReference type="ARBA" id="ARBA00012641"/>
    </source>
</evidence>
<evidence type="ECO:0000256" key="2">
    <source>
        <dbReference type="ARBA" id="ARBA00007706"/>
    </source>
</evidence>
<keyword evidence="13" id="KW-1185">Reference proteome</keyword>
<evidence type="ECO:0000256" key="11">
    <source>
        <dbReference type="RuleBase" id="RU363127"/>
    </source>
</evidence>
<keyword evidence="5 11" id="KW-0812">Transmembrane</keyword>
<feature type="transmembrane region" description="Helical" evidence="11">
    <location>
        <begin position="7"/>
        <end position="26"/>
    </location>
</feature>
<protein>
    <recommendedName>
        <fullName evidence="3 11">Galactosylgalactosylxylosylprotein 3-beta-glucuronosyltransferase</fullName>
        <ecNumber evidence="3 11">2.4.1.135</ecNumber>
    </recommendedName>
</protein>
<keyword evidence="11" id="KW-0479">Metal-binding</keyword>
<keyword evidence="9" id="KW-0325">Glycoprotein</keyword>
<dbReference type="GeneID" id="100200928"/>
<dbReference type="Gene3D" id="3.90.550.10">
    <property type="entry name" value="Spore Coat Polysaccharide Biosynthesis Protein SpsA, Chain A"/>
    <property type="match status" value="1"/>
</dbReference>